<dbReference type="RefSeq" id="WP_341835150.1">
    <property type="nucleotide sequence ID" value="NZ_CP149822.1"/>
</dbReference>
<dbReference type="SUPFAM" id="SSF81301">
    <property type="entry name" value="Nucleotidyltransferase"/>
    <property type="match status" value="1"/>
</dbReference>
<dbReference type="Pfam" id="PF18765">
    <property type="entry name" value="Polbeta"/>
    <property type="match status" value="1"/>
</dbReference>
<accession>A0ABZ2YKG0</accession>
<protein>
    <submittedName>
        <fullName evidence="2">Nucleotidyltransferase domain-containing protein</fullName>
    </submittedName>
</protein>
<feature type="domain" description="Polymerase beta nucleotidyltransferase" evidence="1">
    <location>
        <begin position="17"/>
        <end position="100"/>
    </location>
</feature>
<dbReference type="PANTHER" id="PTHR43852">
    <property type="entry name" value="NUCLEOTIDYLTRANSFERASE"/>
    <property type="match status" value="1"/>
</dbReference>
<evidence type="ECO:0000313" key="3">
    <source>
        <dbReference type="Proteomes" id="UP001485459"/>
    </source>
</evidence>
<sequence>MKYGLSMTATHKLFASFVSIPEIDEAILYGSRAMGNFHPGSDIDIALKGALLDKSKLREIESKLEAMMLPFFIDVSIYHMIRSQELLQHIDEEGKTLYKRHICTCHDAN</sequence>
<dbReference type="PANTHER" id="PTHR43852:SF2">
    <property type="entry name" value="PROTEIN ADENYLYLTRANSFERASE MNTA"/>
    <property type="match status" value="1"/>
</dbReference>
<evidence type="ECO:0000259" key="1">
    <source>
        <dbReference type="Pfam" id="PF18765"/>
    </source>
</evidence>
<reference evidence="3" key="1">
    <citation type="submission" date="2024-03" db="EMBL/GenBank/DDBJ databases">
        <title>Chitinophaga horti sp. nov., isolated from garden soil.</title>
        <authorList>
            <person name="Lee D.S."/>
            <person name="Han D.M."/>
            <person name="Baek J.H."/>
            <person name="Choi D.G."/>
            <person name="Jeon J.H."/>
            <person name="Jeon C.O."/>
        </authorList>
    </citation>
    <scope>NUCLEOTIDE SEQUENCE [LARGE SCALE GENOMIC DNA]</scope>
    <source>
        <strain evidence="3">GPA1</strain>
    </source>
</reference>
<dbReference type="InterPro" id="IPR041633">
    <property type="entry name" value="Polbeta"/>
</dbReference>
<dbReference type="EMBL" id="CP149822">
    <property type="protein sequence ID" value="WZN40224.1"/>
    <property type="molecule type" value="Genomic_DNA"/>
</dbReference>
<proteinExistence type="predicted"/>
<organism evidence="2 3">
    <name type="scientific">Chitinophaga pollutisoli</name>
    <dbReference type="NCBI Taxonomy" id="3133966"/>
    <lineage>
        <taxon>Bacteria</taxon>
        <taxon>Pseudomonadati</taxon>
        <taxon>Bacteroidota</taxon>
        <taxon>Chitinophagia</taxon>
        <taxon>Chitinophagales</taxon>
        <taxon>Chitinophagaceae</taxon>
        <taxon>Chitinophaga</taxon>
    </lineage>
</organism>
<dbReference type="InterPro" id="IPR052930">
    <property type="entry name" value="TA_antitoxin_MntA"/>
</dbReference>
<evidence type="ECO:0000313" key="2">
    <source>
        <dbReference type="EMBL" id="WZN40224.1"/>
    </source>
</evidence>
<dbReference type="CDD" id="cd05403">
    <property type="entry name" value="NT_KNTase_like"/>
    <property type="match status" value="1"/>
</dbReference>
<dbReference type="Gene3D" id="3.30.460.10">
    <property type="entry name" value="Beta Polymerase, domain 2"/>
    <property type="match status" value="1"/>
</dbReference>
<dbReference type="Proteomes" id="UP001485459">
    <property type="component" value="Chromosome"/>
</dbReference>
<keyword evidence="3" id="KW-1185">Reference proteome</keyword>
<dbReference type="InterPro" id="IPR043519">
    <property type="entry name" value="NT_sf"/>
</dbReference>
<gene>
    <name evidence="2" type="ORF">WJU16_19845</name>
</gene>
<name>A0ABZ2YKG0_9BACT</name>